<accession>A0A5P8FJ16</accession>
<dbReference type="EMBL" id="CP044548">
    <property type="protein sequence ID" value="QFQ29258.2"/>
    <property type="molecule type" value="Genomic_DNA"/>
</dbReference>
<dbReference type="PANTHER" id="PTHR30614">
    <property type="entry name" value="MEMBRANE COMPONENT OF AMINO ACID ABC TRANSPORTER"/>
    <property type="match status" value="1"/>
</dbReference>
<feature type="region of interest" description="Disordered" evidence="9">
    <location>
        <begin position="316"/>
        <end position="335"/>
    </location>
</feature>
<evidence type="ECO:0000256" key="2">
    <source>
        <dbReference type="ARBA" id="ARBA00022448"/>
    </source>
</evidence>
<keyword evidence="4 8" id="KW-0812">Transmembrane</keyword>
<name>A0A5P8FJ16_9MICO</name>
<protein>
    <submittedName>
        <fullName evidence="11">ABC transporter permease subunit</fullName>
    </submittedName>
</protein>
<gene>
    <name evidence="11" type="ORF">EEW87_001285</name>
</gene>
<dbReference type="PANTHER" id="PTHR30614:SF0">
    <property type="entry name" value="L-CYSTINE TRANSPORT SYSTEM PERMEASE PROTEIN TCYL"/>
    <property type="match status" value="1"/>
</dbReference>
<evidence type="ECO:0000256" key="4">
    <source>
        <dbReference type="ARBA" id="ARBA00022692"/>
    </source>
</evidence>
<evidence type="ECO:0000256" key="6">
    <source>
        <dbReference type="ARBA" id="ARBA00022989"/>
    </source>
</evidence>
<comment type="subcellular location">
    <subcellularLocation>
        <location evidence="1 8">Cell membrane</location>
        <topology evidence="1 8">Multi-pass membrane protein</topology>
    </subcellularLocation>
</comment>
<dbReference type="InterPro" id="IPR000515">
    <property type="entry name" value="MetI-like"/>
</dbReference>
<evidence type="ECO:0000259" key="10">
    <source>
        <dbReference type="PROSITE" id="PS50928"/>
    </source>
</evidence>
<keyword evidence="7 8" id="KW-0472">Membrane</keyword>
<dbReference type="AlphaFoldDB" id="A0A5P8FJ16"/>
<feature type="transmembrane region" description="Helical" evidence="8">
    <location>
        <begin position="40"/>
        <end position="59"/>
    </location>
</feature>
<feature type="transmembrane region" description="Helical" evidence="8">
    <location>
        <begin position="80"/>
        <end position="103"/>
    </location>
</feature>
<keyword evidence="5" id="KW-0029">Amino-acid transport</keyword>
<proteinExistence type="inferred from homology"/>
<feature type="region of interest" description="Disordered" evidence="9">
    <location>
        <begin position="1"/>
        <end position="24"/>
    </location>
</feature>
<dbReference type="SUPFAM" id="SSF161098">
    <property type="entry name" value="MetI-like"/>
    <property type="match status" value="1"/>
</dbReference>
<dbReference type="InterPro" id="IPR043429">
    <property type="entry name" value="ArtM/GltK/GlnP/TcyL/YhdX-like"/>
</dbReference>
<keyword evidence="3" id="KW-1003">Cell membrane</keyword>
<evidence type="ECO:0000256" key="7">
    <source>
        <dbReference type="ARBA" id="ARBA00023136"/>
    </source>
</evidence>
<evidence type="ECO:0000313" key="11">
    <source>
        <dbReference type="EMBL" id="QFQ29258.2"/>
    </source>
</evidence>
<reference evidence="11 12" key="1">
    <citation type="submission" date="2019-09" db="EMBL/GenBank/DDBJ databases">
        <title>Complete Genome Sequence of Janibacter melonis M714 with both human health impact and industrial applications.</title>
        <authorList>
            <person name="Jin M."/>
            <person name="Zhao Q.R."/>
        </authorList>
    </citation>
    <scope>NUCLEOTIDE SEQUENCE [LARGE SCALE GENOMIC DNA]</scope>
    <source>
        <strain evidence="11 12">M714</strain>
    </source>
</reference>
<dbReference type="NCBIfam" id="TIGR01726">
    <property type="entry name" value="HEQRo_perm_3TM"/>
    <property type="match status" value="1"/>
</dbReference>
<feature type="transmembrane region" description="Helical" evidence="8">
    <location>
        <begin position="123"/>
        <end position="145"/>
    </location>
</feature>
<evidence type="ECO:0000313" key="12">
    <source>
        <dbReference type="Proteomes" id="UP000271708"/>
    </source>
</evidence>
<comment type="similarity">
    <text evidence="8">Belongs to the binding-protein-dependent transport system permease family.</text>
</comment>
<dbReference type="GeneID" id="59163066"/>
<keyword evidence="6 8" id="KW-1133">Transmembrane helix</keyword>
<feature type="transmembrane region" description="Helical" evidence="8">
    <location>
        <begin position="285"/>
        <end position="306"/>
    </location>
</feature>
<dbReference type="InterPro" id="IPR035906">
    <property type="entry name" value="MetI-like_sf"/>
</dbReference>
<dbReference type="Gene3D" id="1.10.3720.10">
    <property type="entry name" value="MetI-like"/>
    <property type="match status" value="1"/>
</dbReference>
<feature type="domain" description="ABC transmembrane type-1" evidence="10">
    <location>
        <begin position="82"/>
        <end position="303"/>
    </location>
</feature>
<dbReference type="GO" id="GO:0022857">
    <property type="term" value="F:transmembrane transporter activity"/>
    <property type="evidence" value="ECO:0007669"/>
    <property type="project" value="InterPro"/>
</dbReference>
<evidence type="ECO:0000256" key="1">
    <source>
        <dbReference type="ARBA" id="ARBA00004651"/>
    </source>
</evidence>
<dbReference type="GO" id="GO:0043190">
    <property type="term" value="C:ATP-binding cassette (ABC) transporter complex"/>
    <property type="evidence" value="ECO:0007669"/>
    <property type="project" value="InterPro"/>
</dbReference>
<dbReference type="CDD" id="cd06261">
    <property type="entry name" value="TM_PBP2"/>
    <property type="match status" value="1"/>
</dbReference>
<feature type="compositionally biased region" description="Basic residues" evidence="9">
    <location>
        <begin position="324"/>
        <end position="335"/>
    </location>
</feature>
<dbReference type="Proteomes" id="UP000271708">
    <property type="component" value="Chromosome"/>
</dbReference>
<evidence type="ECO:0000256" key="8">
    <source>
        <dbReference type="RuleBase" id="RU363032"/>
    </source>
</evidence>
<dbReference type="GO" id="GO:0006865">
    <property type="term" value="P:amino acid transport"/>
    <property type="evidence" value="ECO:0007669"/>
    <property type="project" value="UniProtKB-KW"/>
</dbReference>
<dbReference type="PROSITE" id="PS50928">
    <property type="entry name" value="ABC_TM1"/>
    <property type="match status" value="1"/>
</dbReference>
<evidence type="ECO:0000256" key="9">
    <source>
        <dbReference type="SAM" id="MobiDB-lite"/>
    </source>
</evidence>
<dbReference type="InterPro" id="IPR010065">
    <property type="entry name" value="AA_ABC_transptr_permease_3TM"/>
</dbReference>
<dbReference type="KEGG" id="jme:EEW87_001285"/>
<dbReference type="Pfam" id="PF00528">
    <property type="entry name" value="BPD_transp_1"/>
    <property type="match status" value="1"/>
</dbReference>
<dbReference type="RefSeq" id="WP_123092424.1">
    <property type="nucleotide sequence ID" value="NZ_CP044548.2"/>
</dbReference>
<sequence>MTATSSSTPPPSSEGGGVAASDDGRPGTIDAVPVRHPGRWVAIVLLAVVAAMIVSSFVTNARWDWPFAFQVMNFNPILEGLLKGTIIATVGSMIIGISLGVVVGIMRLSSNPVLRVVGLAYTWFFRGVPRLVLVFLFGAGIGYLYPRFDIGPFPFSQQLAGWLGLSSDLTILTLNVNEISSTLIWGIIAMGLSEAAYMAEIARAGILSVDDGQREAAAALGMSPSLSMRRVVLPQAMRVIIPPTGNETIAMVKDTSLLAYLPLGTELFFQAQAVSNRTYKIMPSLMAATMWYLVITTVLMIGQYYLERHFGRGYGATREQSTAHTKKNRILGKGA</sequence>
<evidence type="ECO:0000256" key="3">
    <source>
        <dbReference type="ARBA" id="ARBA00022475"/>
    </source>
</evidence>
<evidence type="ECO:0000256" key="5">
    <source>
        <dbReference type="ARBA" id="ARBA00022970"/>
    </source>
</evidence>
<organism evidence="11 12">
    <name type="scientific">Janibacter melonis</name>
    <dbReference type="NCBI Taxonomy" id="262209"/>
    <lineage>
        <taxon>Bacteria</taxon>
        <taxon>Bacillati</taxon>
        <taxon>Actinomycetota</taxon>
        <taxon>Actinomycetes</taxon>
        <taxon>Micrococcales</taxon>
        <taxon>Intrasporangiaceae</taxon>
        <taxon>Janibacter</taxon>
    </lineage>
</organism>
<keyword evidence="2 8" id="KW-0813">Transport</keyword>